<sequence length="325" mass="36661">MGMGKREVLTCDLLLQEFHVKQVPVLDRKKLTFSEVDGKDVYNITAPFEDEGEQVVAGRVESRDSEQSEVLFFTEKEGVWVPRRDRPVLNMQDPFVSKIGDEVVVGGVQTFPDPVHQDRLLWRTVLYRGRCLRELRHFFVGPDGMKDIRLVELKNGEIGVFTRPQGAKGGRGKIGFFRVSSLEELRVDLILDAPLLEEQFADGEWGGVNEARMLSNGLVGVLGHIARFDEEGNRHYYPMVFAFDPESGKYSDIELIAVRANFEPGPAKREDLRDVVFSGGLVRFEDGNAALYAGISDAEAHYIIIPDPFLAYEGVNRRKKKKDGN</sequence>
<dbReference type="OrthoDB" id="7544904at2"/>
<comment type="caution">
    <text evidence="1">The sequence shown here is derived from an EMBL/GenBank/DDBJ whole genome shotgun (WGS) entry which is preliminary data.</text>
</comment>
<dbReference type="AlphaFoldDB" id="A0A5D0CPN3"/>
<reference evidence="1 2" key="1">
    <citation type="submission" date="2019-08" db="EMBL/GenBank/DDBJ databases">
        <title>Genome sequencing of Paenibacillus faecis DSM 23593(T).</title>
        <authorList>
            <person name="Kook J.-K."/>
            <person name="Park S.-N."/>
            <person name="Lim Y.K."/>
        </authorList>
    </citation>
    <scope>NUCLEOTIDE SEQUENCE [LARGE SCALE GENOMIC DNA]</scope>
    <source>
        <strain evidence="1 2">DSM 23593</strain>
    </source>
</reference>
<name>A0A5D0CPN3_9BACL</name>
<evidence type="ECO:0000313" key="1">
    <source>
        <dbReference type="EMBL" id="TYA11145.1"/>
    </source>
</evidence>
<protein>
    <submittedName>
        <fullName evidence="1">DUF1861 family protein</fullName>
    </submittedName>
</protein>
<keyword evidence="2" id="KW-1185">Reference proteome</keyword>
<dbReference type="PANTHER" id="PTHR37036">
    <property type="match status" value="1"/>
</dbReference>
<dbReference type="Proteomes" id="UP000325218">
    <property type="component" value="Unassembled WGS sequence"/>
</dbReference>
<proteinExistence type="predicted"/>
<dbReference type="InterPro" id="IPR023296">
    <property type="entry name" value="Glyco_hydro_beta-prop_sf"/>
</dbReference>
<dbReference type="PANTHER" id="PTHR37036:SF2">
    <property type="entry name" value="DUF1861 FAMILY PROTEIN"/>
    <property type="match status" value="1"/>
</dbReference>
<dbReference type="RefSeq" id="WP_148454677.1">
    <property type="nucleotide sequence ID" value="NZ_VSDO01000004.1"/>
</dbReference>
<dbReference type="InterPro" id="IPR015045">
    <property type="entry name" value="MPT-1-like_LmxM"/>
</dbReference>
<dbReference type="EMBL" id="VSDO01000004">
    <property type="protein sequence ID" value="TYA11145.1"/>
    <property type="molecule type" value="Genomic_DNA"/>
</dbReference>
<organism evidence="1 2">
    <name type="scientific">Paenibacillus faecis</name>
    <dbReference type="NCBI Taxonomy" id="862114"/>
    <lineage>
        <taxon>Bacteria</taxon>
        <taxon>Bacillati</taxon>
        <taxon>Bacillota</taxon>
        <taxon>Bacilli</taxon>
        <taxon>Bacillales</taxon>
        <taxon>Paenibacillaceae</taxon>
        <taxon>Paenibacillus</taxon>
    </lineage>
</organism>
<gene>
    <name evidence="1" type="ORF">FRY98_18265</name>
</gene>
<dbReference type="Gene3D" id="2.115.10.20">
    <property type="entry name" value="Glycosyl hydrolase domain, family 43"/>
    <property type="match status" value="1"/>
</dbReference>
<evidence type="ECO:0000313" key="2">
    <source>
        <dbReference type="Proteomes" id="UP000325218"/>
    </source>
</evidence>
<accession>A0A5D0CPN3</accession>
<dbReference type="SUPFAM" id="SSF75005">
    <property type="entry name" value="Arabinanase/levansucrase/invertase"/>
    <property type="match status" value="1"/>
</dbReference>
<dbReference type="Pfam" id="PF08950">
    <property type="entry name" value="DUF1861"/>
    <property type="match status" value="1"/>
</dbReference>